<feature type="compositionally biased region" description="Polar residues" evidence="1">
    <location>
        <begin position="405"/>
        <end position="414"/>
    </location>
</feature>
<dbReference type="Proteomes" id="UP000265618">
    <property type="component" value="Unassembled WGS sequence"/>
</dbReference>
<sequence>MAGEQGVPPAGASGSVENNGGKGSTQVETRGKSGRGQTNLREALELFDRVSQTISASTQGDIEKQFSRSRQFRTPGRVAAILKELIRSREETGVSTQEIRKKARDKMAKAMKRRVRAERDRHGEEDLSGPFDSKGLPASVVPLSQYRLPSQAHLDYDVYSMSMDRRQRDALASAAEVTDRLRRADTVAVLRGHKTLGGRSGSEPREGGIRLRHALSTITGSEDRTAKEIEVFTEAEVSAVERMQSAASIARRARTDRHTQRSEAERRNQEFASELKRRQSRHISQMISIHSAAGRIGTTPGDMALSARSAAPPPVSPLASQDRPGFRRHIHDTVQGRPVFLDREDPDAPDAVPRLDLSAVGGQGTGGGGGQDPASALRDYIDRNRTASARHSDRLCMTERRHRSYQSPRLSHSLTGVAPTPPQGSVSSRHGRKRVSLPRSTFAVSDALPPRRPGYGVECEEGYSSDTEDSDMSLSPSPTPRRPAAVGRLQLGGTTPSKASGPLSHRTPCTARVGRTHTPRGTQTQRGAMTQRGRAPPGLTPRGLTPRGGSMTERAKGETGVLATSFHLPGIDYPELLLCSPGLVSRERIAALSVDPLQNIAEGLDPNDVPQDDTEEGNPFEQSLRHLTSQSVQKATAPANRPPSRLNFCVSLHEMGSKLALDAPTTLRMREGDWSVQQDTARGRERQLARDKASRESIQVDVPSLRPMPPPQPQASSTQSSARSRAFRQTGHGVLDATHSMGWHLSKSP</sequence>
<dbReference type="AlphaFoldDB" id="A0A9K3CPU2"/>
<feature type="region of interest" description="Disordered" evidence="1">
    <location>
        <begin position="305"/>
        <end position="324"/>
    </location>
</feature>
<keyword evidence="3" id="KW-1185">Reference proteome</keyword>
<feature type="compositionally biased region" description="Basic and acidic residues" evidence="1">
    <location>
        <begin position="256"/>
        <end position="277"/>
    </location>
</feature>
<feature type="compositionally biased region" description="Acidic residues" evidence="1">
    <location>
        <begin position="458"/>
        <end position="471"/>
    </location>
</feature>
<feature type="region of interest" description="Disordered" evidence="1">
    <location>
        <begin position="248"/>
        <end position="279"/>
    </location>
</feature>
<evidence type="ECO:0000313" key="3">
    <source>
        <dbReference type="Proteomes" id="UP000265618"/>
    </source>
</evidence>
<feature type="compositionally biased region" description="Basic and acidic residues" evidence="1">
    <location>
        <begin position="681"/>
        <end position="695"/>
    </location>
</feature>
<evidence type="ECO:0000256" key="1">
    <source>
        <dbReference type="SAM" id="MobiDB-lite"/>
    </source>
</evidence>
<reference evidence="2 3" key="1">
    <citation type="journal article" date="2018" name="PLoS ONE">
        <title>The draft genome of Kipferlia bialata reveals reductive genome evolution in fornicate parasites.</title>
        <authorList>
            <person name="Tanifuji G."/>
            <person name="Takabayashi S."/>
            <person name="Kume K."/>
            <person name="Takagi M."/>
            <person name="Nakayama T."/>
            <person name="Kamikawa R."/>
            <person name="Inagaki Y."/>
            <person name="Hashimoto T."/>
        </authorList>
    </citation>
    <scope>NUCLEOTIDE SEQUENCE [LARGE SCALE GENOMIC DNA]</scope>
    <source>
        <strain evidence="2">NY0173</strain>
    </source>
</reference>
<name>A0A9K3CPU2_9EUKA</name>
<comment type="caution">
    <text evidence="2">The sequence shown here is derived from an EMBL/GenBank/DDBJ whole genome shotgun (WGS) entry which is preliminary data.</text>
</comment>
<proteinExistence type="predicted"/>
<feature type="region of interest" description="Disordered" evidence="1">
    <location>
        <begin position="400"/>
        <end position="553"/>
    </location>
</feature>
<feature type="region of interest" description="Disordered" evidence="1">
    <location>
        <begin position="1"/>
        <end position="40"/>
    </location>
</feature>
<feature type="region of interest" description="Disordered" evidence="1">
    <location>
        <begin position="672"/>
        <end position="749"/>
    </location>
</feature>
<gene>
    <name evidence="2" type="ORF">KIPB_000872</name>
</gene>
<evidence type="ECO:0000313" key="2">
    <source>
        <dbReference type="EMBL" id="GIQ80125.1"/>
    </source>
</evidence>
<feature type="compositionally biased region" description="Low complexity" evidence="1">
    <location>
        <begin position="714"/>
        <end position="724"/>
    </location>
</feature>
<accession>A0A9K3CPU2</accession>
<dbReference type="EMBL" id="BDIP01000110">
    <property type="protein sequence ID" value="GIQ80125.1"/>
    <property type="molecule type" value="Genomic_DNA"/>
</dbReference>
<protein>
    <submittedName>
        <fullName evidence="2">Uncharacterized protein</fullName>
    </submittedName>
</protein>
<organism evidence="2 3">
    <name type="scientific">Kipferlia bialata</name>
    <dbReference type="NCBI Taxonomy" id="797122"/>
    <lineage>
        <taxon>Eukaryota</taxon>
        <taxon>Metamonada</taxon>
        <taxon>Carpediemonas-like organisms</taxon>
        <taxon>Kipferlia</taxon>
    </lineage>
</organism>
<feature type="region of interest" description="Disordered" evidence="1">
    <location>
        <begin position="114"/>
        <end position="133"/>
    </location>
</feature>
<feature type="compositionally biased region" description="Polar residues" evidence="1">
    <location>
        <begin position="519"/>
        <end position="528"/>
    </location>
</feature>